<protein>
    <submittedName>
        <fullName evidence="1">Uncharacterized protein</fullName>
    </submittedName>
</protein>
<evidence type="ECO:0000313" key="1">
    <source>
        <dbReference type="EMBL" id="GJE54893.1"/>
    </source>
</evidence>
<evidence type="ECO:0000313" key="2">
    <source>
        <dbReference type="Proteomes" id="UP001055101"/>
    </source>
</evidence>
<comment type="caution">
    <text evidence="1">The sequence shown here is derived from an EMBL/GenBank/DDBJ whole genome shotgun (WGS) entry which is preliminary data.</text>
</comment>
<organism evidence="1 2">
    <name type="scientific">Methylobacterium thuringiense</name>
    <dbReference type="NCBI Taxonomy" id="1003091"/>
    <lineage>
        <taxon>Bacteria</taxon>
        <taxon>Pseudomonadati</taxon>
        <taxon>Pseudomonadota</taxon>
        <taxon>Alphaproteobacteria</taxon>
        <taxon>Hyphomicrobiales</taxon>
        <taxon>Methylobacteriaceae</taxon>
        <taxon>Methylobacterium</taxon>
    </lineage>
</organism>
<proteinExistence type="predicted"/>
<keyword evidence="2" id="KW-1185">Reference proteome</keyword>
<reference evidence="1" key="2">
    <citation type="submission" date="2021-08" db="EMBL/GenBank/DDBJ databases">
        <authorList>
            <person name="Tani A."/>
            <person name="Ola A."/>
            <person name="Ogura Y."/>
            <person name="Katsura K."/>
            <person name="Hayashi T."/>
        </authorList>
    </citation>
    <scope>NUCLEOTIDE SEQUENCE</scope>
    <source>
        <strain evidence="1">DSM 23674</strain>
    </source>
</reference>
<dbReference type="Proteomes" id="UP001055101">
    <property type="component" value="Unassembled WGS sequence"/>
</dbReference>
<sequence length="289" mass="31978">MLLPEPEAGTRDRSRNIAAAWARMPRRIPGAIGKSEEWLAIDDAAAAIGTTKETANFRRAWQALVSAAARGEPTTVHDVTVRMAACRISGFDRWCAHSEDIHLLAPYTQKRERRWPTRPEGWLTLEEASERAGRDVDPDVLADAWRALTKGTAYAGFARIAGLDIQLRRGHVHANERWFIHPDDAERLVGAIRGRLPHLRKGFLPPDAIAASVERDARPLARTLMASLGDAKALTGQAALEGQTFEIRNFLVEGKPAPCLAEGELARFMDTLTRMHDEATADEVSRWGP</sequence>
<accession>A0ABQ4TM46</accession>
<name>A0ABQ4TM46_9HYPH</name>
<dbReference type="EMBL" id="BPRA01000006">
    <property type="protein sequence ID" value="GJE54893.1"/>
    <property type="molecule type" value="Genomic_DNA"/>
</dbReference>
<gene>
    <name evidence="1" type="ORF">EKPJFOCH_1378</name>
</gene>
<reference evidence="1" key="1">
    <citation type="journal article" date="2021" name="Front. Microbiol.">
        <title>Comprehensive Comparative Genomics and Phenotyping of Methylobacterium Species.</title>
        <authorList>
            <person name="Alessa O."/>
            <person name="Ogura Y."/>
            <person name="Fujitani Y."/>
            <person name="Takami H."/>
            <person name="Hayashi T."/>
            <person name="Sahin N."/>
            <person name="Tani A."/>
        </authorList>
    </citation>
    <scope>NUCLEOTIDE SEQUENCE</scope>
    <source>
        <strain evidence="1">DSM 23674</strain>
    </source>
</reference>